<feature type="region of interest" description="Disordered" evidence="7">
    <location>
        <begin position="479"/>
        <end position="499"/>
    </location>
</feature>
<dbReference type="GO" id="GO:0005178">
    <property type="term" value="F:integrin binding"/>
    <property type="evidence" value="ECO:0007669"/>
    <property type="project" value="TreeGrafter"/>
</dbReference>
<evidence type="ECO:0000259" key="9">
    <source>
        <dbReference type="PROSITE" id="PS01225"/>
    </source>
</evidence>
<dbReference type="PROSITE" id="PS01208">
    <property type="entry name" value="VWFC_1"/>
    <property type="match status" value="1"/>
</dbReference>
<dbReference type="GO" id="GO:0008201">
    <property type="term" value="F:heparin binding"/>
    <property type="evidence" value="ECO:0007669"/>
    <property type="project" value="TreeGrafter"/>
</dbReference>
<evidence type="ECO:0000256" key="8">
    <source>
        <dbReference type="SAM" id="Phobius"/>
    </source>
</evidence>
<accession>A0A8T2NRL9</accession>
<dbReference type="PANTHER" id="PTHR11348">
    <property type="entry name" value="CONNECTIVE TISSUE GROWTH FACTOR-RELATED"/>
    <property type="match status" value="1"/>
</dbReference>
<comment type="caution">
    <text evidence="12">The sequence shown here is derived from an EMBL/GenBank/DDBJ whole genome shotgun (WGS) entry which is preliminary data.</text>
</comment>
<dbReference type="GO" id="GO:0030335">
    <property type="term" value="P:positive regulation of cell migration"/>
    <property type="evidence" value="ECO:0007669"/>
    <property type="project" value="TreeGrafter"/>
</dbReference>
<dbReference type="PROSITE" id="PS50184">
    <property type="entry name" value="VWFC_2"/>
    <property type="match status" value="1"/>
</dbReference>
<dbReference type="InterPro" id="IPR009030">
    <property type="entry name" value="Growth_fac_rcpt_cys_sf"/>
</dbReference>
<dbReference type="FunFam" id="2.10.70.10:FF:000015">
    <property type="entry name" value="CYR61 isoform 1"/>
    <property type="match status" value="1"/>
</dbReference>
<feature type="transmembrane region" description="Helical" evidence="8">
    <location>
        <begin position="40"/>
        <end position="58"/>
    </location>
</feature>
<evidence type="ECO:0000256" key="3">
    <source>
        <dbReference type="ARBA" id="ARBA00022525"/>
    </source>
</evidence>
<evidence type="ECO:0000256" key="1">
    <source>
        <dbReference type="ARBA" id="ARBA00004613"/>
    </source>
</evidence>
<dbReference type="InterPro" id="IPR006207">
    <property type="entry name" value="Cys_knot_C"/>
</dbReference>
<dbReference type="GO" id="GO:0005615">
    <property type="term" value="C:extracellular space"/>
    <property type="evidence" value="ECO:0007669"/>
    <property type="project" value="TreeGrafter"/>
</dbReference>
<dbReference type="SUPFAM" id="SSF57603">
    <property type="entry name" value="FnI-like domain"/>
    <property type="match status" value="1"/>
</dbReference>
<feature type="domain" description="VWFC" evidence="10">
    <location>
        <begin position="200"/>
        <end position="266"/>
    </location>
</feature>
<dbReference type="PROSITE" id="PS50092">
    <property type="entry name" value="TSP1"/>
    <property type="match status" value="1"/>
</dbReference>
<gene>
    <name evidence="12" type="ORF">JZ751_016718</name>
</gene>
<dbReference type="SMART" id="SM00121">
    <property type="entry name" value="IB"/>
    <property type="match status" value="1"/>
</dbReference>
<dbReference type="SMART" id="SM00214">
    <property type="entry name" value="VWC"/>
    <property type="match status" value="1"/>
</dbReference>
<dbReference type="Gene3D" id="2.10.70.10">
    <property type="entry name" value="Complement Module, domain 1"/>
    <property type="match status" value="1"/>
</dbReference>
<evidence type="ECO:0000259" key="11">
    <source>
        <dbReference type="PROSITE" id="PS51323"/>
    </source>
</evidence>
<dbReference type="Proteomes" id="UP000824540">
    <property type="component" value="Unassembled WGS sequence"/>
</dbReference>
<dbReference type="EMBL" id="JAFBMS010000029">
    <property type="protein sequence ID" value="KAG9342216.1"/>
    <property type="molecule type" value="Genomic_DNA"/>
</dbReference>
<dbReference type="PROSITE" id="PS51323">
    <property type="entry name" value="IGFBP_N_2"/>
    <property type="match status" value="1"/>
</dbReference>
<dbReference type="SMART" id="SM00209">
    <property type="entry name" value="TSP1"/>
    <property type="match status" value="1"/>
</dbReference>
<keyword evidence="13" id="KW-1185">Reference proteome</keyword>
<evidence type="ECO:0000256" key="4">
    <source>
        <dbReference type="ARBA" id="ARBA00022729"/>
    </source>
</evidence>
<dbReference type="GO" id="GO:0051240">
    <property type="term" value="P:positive regulation of multicellular organismal process"/>
    <property type="evidence" value="ECO:0007669"/>
    <property type="project" value="UniProtKB-ARBA"/>
</dbReference>
<dbReference type="PANTHER" id="PTHR11348:SF33">
    <property type="entry name" value="CELLULAR COMMUNICATION NETWORK FACTOR 1, LIKE 1 PRECURSOR-RELATED"/>
    <property type="match status" value="1"/>
</dbReference>
<organism evidence="12 13">
    <name type="scientific">Albula glossodonta</name>
    <name type="common">roundjaw bonefish</name>
    <dbReference type="NCBI Taxonomy" id="121402"/>
    <lineage>
        <taxon>Eukaryota</taxon>
        <taxon>Metazoa</taxon>
        <taxon>Chordata</taxon>
        <taxon>Craniata</taxon>
        <taxon>Vertebrata</taxon>
        <taxon>Euteleostomi</taxon>
        <taxon>Actinopterygii</taxon>
        <taxon>Neopterygii</taxon>
        <taxon>Teleostei</taxon>
        <taxon>Albuliformes</taxon>
        <taxon>Albulidae</taxon>
        <taxon>Albula</taxon>
    </lineage>
</organism>
<evidence type="ECO:0000313" key="13">
    <source>
        <dbReference type="Proteomes" id="UP000824540"/>
    </source>
</evidence>
<reference evidence="12" key="1">
    <citation type="thesis" date="2021" institute="BYU ScholarsArchive" country="Provo, UT, USA">
        <title>Applications of and Algorithms for Genome Assembly and Genomic Analyses with an Emphasis on Marine Teleosts.</title>
        <authorList>
            <person name="Pickett B.D."/>
        </authorList>
    </citation>
    <scope>NUCLEOTIDE SEQUENCE</scope>
    <source>
        <strain evidence="12">HI-2016</strain>
    </source>
</reference>
<keyword evidence="8" id="KW-1133">Transmembrane helix</keyword>
<dbReference type="SUPFAM" id="SSF82895">
    <property type="entry name" value="TSP-1 type 1 repeat"/>
    <property type="match status" value="1"/>
</dbReference>
<keyword evidence="8" id="KW-0812">Transmembrane</keyword>
<dbReference type="AlphaFoldDB" id="A0A8T2NRL9"/>
<dbReference type="InterPro" id="IPR000867">
    <property type="entry name" value="IGFBP-like"/>
</dbReference>
<dbReference type="Pfam" id="PF00219">
    <property type="entry name" value="IGFBP"/>
    <property type="match status" value="1"/>
</dbReference>
<keyword evidence="4" id="KW-0732">Signal</keyword>
<comment type="caution">
    <text evidence="6">Lacks conserved residue(s) required for the propagation of feature annotation.</text>
</comment>
<dbReference type="GO" id="GO:0031012">
    <property type="term" value="C:extracellular matrix"/>
    <property type="evidence" value="ECO:0007669"/>
    <property type="project" value="TreeGrafter"/>
</dbReference>
<comment type="similarity">
    <text evidence="2">Belongs to the CCN family.</text>
</comment>
<keyword evidence="5" id="KW-1015">Disulfide bond</keyword>
<proteinExistence type="inferred from homology"/>
<dbReference type="GO" id="GO:0007155">
    <property type="term" value="P:cell adhesion"/>
    <property type="evidence" value="ECO:0007669"/>
    <property type="project" value="TreeGrafter"/>
</dbReference>
<dbReference type="GO" id="GO:0007165">
    <property type="term" value="P:signal transduction"/>
    <property type="evidence" value="ECO:0007669"/>
    <property type="project" value="InterPro"/>
</dbReference>
<sequence>MFQRAREARSNSLEGLTSACRRQLSALLIRNLFTVTRREPVIGASLAGLAVPAGWVIYARFRAQSSPLEGAFSVVVHPAAEEWHMAALWYAACSVCAGGGGGGGGVYLGPVCRFLCILAGQWKVEGGCPLKCSCPDAPPSCLPGVSAVTDECGCCKVCARQFNQDCSLMQPCDHIKGLRCHLGAGGDPARGLCRAEALGRPCELNGRVYQHGEDFRPGCRHQCSCVDGVVGCLPVCQSQLPLPTWRCARPRLARPPGGCCQEWLCDDANRMSQANQIHEGPALQLRPQPWSRTHLQPDPPGNELLPPYAPLHGTGDALPQAWKISLSDSHSLIGSECFPQTTKWSPCSTTCGVGVSSRVTNSNADCRLVSETRLCQIRSCDLNLAQSQKTGKRCQRTVRPDRAVRIRFAGCWTSRRYRARSCGGCWNGRCCVPSVPSLTRTLRLRFRCPGGETFTRAVMLIQRCSCHNDDYLRGDQCRAEPQPPSASPHNDIHTFQPES</sequence>
<evidence type="ECO:0000259" key="10">
    <source>
        <dbReference type="PROSITE" id="PS50184"/>
    </source>
</evidence>
<dbReference type="OrthoDB" id="365605at2759"/>
<dbReference type="InterPro" id="IPR036383">
    <property type="entry name" value="TSP1_rpt_sf"/>
</dbReference>
<comment type="subcellular location">
    <subcellularLocation>
        <location evidence="1">Secreted</location>
    </subcellularLocation>
</comment>
<dbReference type="InterPro" id="IPR043973">
    <property type="entry name" value="TSP1_CCN"/>
</dbReference>
<dbReference type="Pfam" id="PF19035">
    <property type="entry name" value="TSP1_CCN"/>
    <property type="match status" value="1"/>
</dbReference>
<dbReference type="InterPro" id="IPR000884">
    <property type="entry name" value="TSP1_rpt"/>
</dbReference>
<dbReference type="SUPFAM" id="SSF57184">
    <property type="entry name" value="Growth factor receptor domain"/>
    <property type="match status" value="1"/>
</dbReference>
<dbReference type="InterPro" id="IPR001007">
    <property type="entry name" value="VWF_dom"/>
</dbReference>
<dbReference type="SMART" id="SM00041">
    <property type="entry name" value="CT"/>
    <property type="match status" value="1"/>
</dbReference>
<name>A0A8T2NRL9_9TELE</name>
<dbReference type="Gene3D" id="2.20.100.10">
    <property type="entry name" value="Thrombospondin type-1 (TSP1) repeat"/>
    <property type="match status" value="1"/>
</dbReference>
<dbReference type="Pfam" id="PF00093">
    <property type="entry name" value="VWC"/>
    <property type="match status" value="1"/>
</dbReference>
<evidence type="ECO:0000313" key="12">
    <source>
        <dbReference type="EMBL" id="KAG9342216.1"/>
    </source>
</evidence>
<evidence type="ECO:0000256" key="6">
    <source>
        <dbReference type="PROSITE-ProRule" id="PRU00039"/>
    </source>
</evidence>
<protein>
    <submittedName>
        <fullName evidence="12">Uncharacterized protein</fullName>
    </submittedName>
</protein>
<feature type="domain" description="IGFBP N-terminal" evidence="11">
    <location>
        <begin position="124"/>
        <end position="196"/>
    </location>
</feature>
<evidence type="ECO:0000256" key="2">
    <source>
        <dbReference type="ARBA" id="ARBA00008125"/>
    </source>
</evidence>
<dbReference type="PROSITE" id="PS01225">
    <property type="entry name" value="CTCK_2"/>
    <property type="match status" value="1"/>
</dbReference>
<evidence type="ECO:0000256" key="5">
    <source>
        <dbReference type="ARBA" id="ARBA00023157"/>
    </source>
</evidence>
<dbReference type="InterPro" id="IPR050941">
    <property type="entry name" value="CCN"/>
</dbReference>
<evidence type="ECO:0000256" key="7">
    <source>
        <dbReference type="SAM" id="MobiDB-lite"/>
    </source>
</evidence>
<feature type="domain" description="CTCK" evidence="9">
    <location>
        <begin position="394"/>
        <end position="478"/>
    </location>
</feature>
<keyword evidence="8" id="KW-0472">Membrane</keyword>
<keyword evidence="3" id="KW-0964">Secreted</keyword>
<dbReference type="GO" id="GO:0045597">
    <property type="term" value="P:positive regulation of cell differentiation"/>
    <property type="evidence" value="ECO:0007669"/>
    <property type="project" value="TreeGrafter"/>
</dbReference>